<dbReference type="NCBIfam" id="NF045952">
    <property type="entry name" value="MAG4270_fam"/>
    <property type="match status" value="1"/>
</dbReference>
<evidence type="ECO:0000313" key="2">
    <source>
        <dbReference type="Proteomes" id="UP000234790"/>
    </source>
</evidence>
<organism evidence="1 2">
    <name type="scientific">Spiroplasma monobiae MQ-1</name>
    <dbReference type="NCBI Taxonomy" id="1336748"/>
    <lineage>
        <taxon>Bacteria</taxon>
        <taxon>Bacillati</taxon>
        <taxon>Mycoplasmatota</taxon>
        <taxon>Mollicutes</taxon>
        <taxon>Entomoplasmatales</taxon>
        <taxon>Spiroplasmataceae</taxon>
        <taxon>Spiroplasma</taxon>
    </lineage>
</organism>
<dbReference type="AlphaFoldDB" id="A0A2K9LUP1"/>
<keyword evidence="2" id="KW-1185">Reference proteome</keyword>
<proteinExistence type="predicted"/>
<gene>
    <name evidence="1" type="ORF">SMONO_v1c05240</name>
</gene>
<sequence>MSIKDKTYLVNVPIIRKNFFSTNSAKFKGNLQIISNDFGIIKDWKIEFKEVWIDIFTTPRWFSDKPSLFKYRERLFEELNLIQEHRPSKRSSNLYKLSDNELIIFNNFLNSKEKYGSTLKNIVGVIKGNNPGGEAAKPSSAEMIIDGFEDIGIRNFIILFDDLCLYKLDYFDLYKINAEEITLEKFVNLNDALKGVFEFMQKEKQYTDFLVYLVQMKKYYNKYNGIAKKGEELAKRARKRFSMNVDTYYKKNKISLPFGFDINDNSKYQKCHILEYHIIKDNIIKLLFSDNKANIEDYLDMISDPENFIPLPEEIHRKFDSNIFYYDTNGVAIPLGEEGKYFLNREENLKFNHINKEFLTKRKTWYIEKRKEQIKI</sequence>
<protein>
    <submittedName>
        <fullName evidence="1">Uncharacterized protein</fullName>
    </submittedName>
</protein>
<dbReference type="Proteomes" id="UP000234790">
    <property type="component" value="Chromosome"/>
</dbReference>
<dbReference type="KEGG" id="smoo:SMONO_v1c05240"/>
<name>A0A2K9LUP1_SPISQ</name>
<evidence type="ECO:0000313" key="1">
    <source>
        <dbReference type="EMBL" id="AUM62773.1"/>
    </source>
</evidence>
<reference evidence="1 2" key="1">
    <citation type="submission" date="2017-12" db="EMBL/GenBank/DDBJ databases">
        <title>Complete genome sequence of Spiroplasma monobiae MQ-1 (ATCC 33825).</title>
        <authorList>
            <person name="Tsai Y.-M."/>
            <person name="Lo W.-S."/>
            <person name="Wu P.-S."/>
            <person name="Cho S.-T."/>
            <person name="Kuo C.-H."/>
        </authorList>
    </citation>
    <scope>NUCLEOTIDE SEQUENCE [LARGE SCALE GENOMIC DNA]</scope>
    <source>
        <strain evidence="1 2">MQ-1</strain>
    </source>
</reference>
<dbReference type="OrthoDB" id="394445at2"/>
<dbReference type="EMBL" id="CP025543">
    <property type="protein sequence ID" value="AUM62773.1"/>
    <property type="molecule type" value="Genomic_DNA"/>
</dbReference>
<dbReference type="RefSeq" id="WP_101780826.1">
    <property type="nucleotide sequence ID" value="NZ_CP025543.1"/>
</dbReference>
<accession>A0A2K9LUP1</accession>